<dbReference type="EnsemblPlants" id="ONIVA12G03120.1">
    <property type="protein sequence ID" value="ONIVA12G03120.1"/>
    <property type="gene ID" value="ONIVA12G03120"/>
</dbReference>
<evidence type="ECO:0000256" key="2">
    <source>
        <dbReference type="ARBA" id="ARBA00022946"/>
    </source>
</evidence>
<organism evidence="6">
    <name type="scientific">Oryza nivara</name>
    <name type="common">Indian wild rice</name>
    <name type="synonym">Oryza sativa f. spontanea</name>
    <dbReference type="NCBI Taxonomy" id="4536"/>
    <lineage>
        <taxon>Eukaryota</taxon>
        <taxon>Viridiplantae</taxon>
        <taxon>Streptophyta</taxon>
        <taxon>Embryophyta</taxon>
        <taxon>Tracheophyta</taxon>
        <taxon>Spermatophyta</taxon>
        <taxon>Magnoliopsida</taxon>
        <taxon>Liliopsida</taxon>
        <taxon>Poales</taxon>
        <taxon>Poaceae</taxon>
        <taxon>BOP clade</taxon>
        <taxon>Oryzoideae</taxon>
        <taxon>Oryzeae</taxon>
        <taxon>Oryzinae</taxon>
        <taxon>Oryza</taxon>
    </lineage>
</organism>
<dbReference type="PANTHER" id="PTHR47926:SF542">
    <property type="entry name" value="PENTATRICOPEPTIDE REPEAT-CONTAINING PROTEIN"/>
    <property type="match status" value="1"/>
</dbReference>
<reference evidence="6" key="2">
    <citation type="submission" date="2018-04" db="EMBL/GenBank/DDBJ databases">
        <title>OnivRS2 (Oryza nivara Reference Sequence Version 2).</title>
        <authorList>
            <person name="Zhang J."/>
            <person name="Kudrna D."/>
            <person name="Lee S."/>
            <person name="Talag J."/>
            <person name="Rajasekar S."/>
            <person name="Welchert J."/>
            <person name="Hsing Y.-I."/>
            <person name="Wing R.A."/>
        </authorList>
    </citation>
    <scope>NUCLEOTIDE SEQUENCE [LARGE SCALE GENOMIC DNA]</scope>
    <source>
        <strain evidence="6">SL10</strain>
    </source>
</reference>
<dbReference type="Gramene" id="ONIVA12G03120.1">
    <property type="protein sequence ID" value="ONIVA12G03120.1"/>
    <property type="gene ID" value="ONIVA12G03120"/>
</dbReference>
<dbReference type="GO" id="GO:0008270">
    <property type="term" value="F:zinc ion binding"/>
    <property type="evidence" value="ECO:0007669"/>
    <property type="project" value="InterPro"/>
</dbReference>
<feature type="repeat" description="PPR" evidence="3">
    <location>
        <begin position="292"/>
        <end position="322"/>
    </location>
</feature>
<dbReference type="Proteomes" id="UP000006591">
    <property type="component" value="Chromosome 12"/>
</dbReference>
<dbReference type="FunFam" id="1.25.40.10:FF:000355">
    <property type="entry name" value="Pentatricopeptide repeat-containing protein"/>
    <property type="match status" value="1"/>
</dbReference>
<dbReference type="Pfam" id="PF12854">
    <property type="entry name" value="PPR_1"/>
    <property type="match status" value="1"/>
</dbReference>
<dbReference type="InterPro" id="IPR011990">
    <property type="entry name" value="TPR-like_helical_dom_sf"/>
</dbReference>
<accession>A0A0E0J6Z0</accession>
<feature type="repeat" description="PPR" evidence="3">
    <location>
        <begin position="222"/>
        <end position="256"/>
    </location>
</feature>
<reference evidence="6" key="1">
    <citation type="submission" date="2015-04" db="UniProtKB">
        <authorList>
            <consortium name="EnsemblPlants"/>
        </authorList>
    </citation>
    <scope>IDENTIFICATION</scope>
    <source>
        <strain evidence="6">SL10</strain>
    </source>
</reference>
<name>A0A0E0J6Z0_ORYNI</name>
<protein>
    <recommendedName>
        <fullName evidence="5">DYW domain-containing protein</fullName>
    </recommendedName>
</protein>
<feature type="repeat" description="PPR" evidence="3">
    <location>
        <begin position="323"/>
        <end position="357"/>
    </location>
</feature>
<dbReference type="GO" id="GO:0003723">
    <property type="term" value="F:RNA binding"/>
    <property type="evidence" value="ECO:0007669"/>
    <property type="project" value="InterPro"/>
</dbReference>
<dbReference type="Pfam" id="PF13041">
    <property type="entry name" value="PPR_2"/>
    <property type="match status" value="2"/>
</dbReference>
<dbReference type="InterPro" id="IPR046848">
    <property type="entry name" value="E_motif"/>
</dbReference>
<dbReference type="InterPro" id="IPR046960">
    <property type="entry name" value="PPR_At4g14850-like_plant"/>
</dbReference>
<keyword evidence="2" id="KW-0809">Transit peptide</keyword>
<dbReference type="AlphaFoldDB" id="A0A0E0J6Z0"/>
<feature type="repeat" description="PPR" evidence="3">
    <location>
        <begin position="394"/>
        <end position="424"/>
    </location>
</feature>
<dbReference type="SUPFAM" id="SSF48452">
    <property type="entry name" value="TPR-like"/>
    <property type="match status" value="1"/>
</dbReference>
<dbReference type="GO" id="GO:0009451">
    <property type="term" value="P:RNA modification"/>
    <property type="evidence" value="ECO:0007669"/>
    <property type="project" value="InterPro"/>
</dbReference>
<dbReference type="Pfam" id="PF14432">
    <property type="entry name" value="DYW_deaminase"/>
    <property type="match status" value="1"/>
</dbReference>
<evidence type="ECO:0000256" key="1">
    <source>
        <dbReference type="ARBA" id="ARBA00022737"/>
    </source>
</evidence>
<sequence length="910" mass="102043">MGIWFHYHPLCQRTKALTLACSGIYFATRAFCDKPNHRIVHKDKNLVRVERDLIDAFTLHELLQLCAKRRSLLVGKSCHGLAIHFGLVTDTVTCNILINLYTKCGQNDCARRVFDAMSVRSIISWNTMIAGYTHNREDVEALKLFSRMHREGTQMTEFTLSSTLCACAAKYAIIECKQLHTIAIKLALDSSSFVGTAFLDVYAKCNMIKDACWVFENMPEKTSVTWSSLFAGFVQNGLHEEVLCLFQSTQREGMQLTEFTVSSILSTCASLALIIEGTQVHAVIVKHGFHRNLFVATSLVDVYAKCGQIEKSYEVFADMEEKNVVLWNAMIASFSRHAHSWEAMILFEKMQQVGIFPNEVTYLSILSACSHTGLVEEGRHYFNLLLSDQTAEPNVLHYSCMVDVLGRSGKTDEAWKLLDKMPFEPTASMWGSLLGSSRIHKNIRLARIAAEQLFRLEPENGGNHVLLSNVYAASGNWENVVVARKYLRDSGAKKEMGRSWIEAKGKIHVFVAGEREHPGITDIYNKLEEIYHEMRKISHRANTQCDLHDVHADQKEELLKHHSEKLAFAFGLISLPPNIPITIYKNLRICGDCHSFMKINAKSLSEISIDFTILRMAHVLVGTSGDLGLNEEYQSSTSGALIIHCGVGALVVHVAVHCRRLIRLRLRAAVEVNAEQPEPPRRRRRRRRAAALGVCVSLRLSCKLFHRERLTDVIEKGRGGDDGREKLGYLKERSIQLDELEKHPGQFGTQTGISGLSTTKTRRRRHAGCRRACCNWLGPGAGVHVPPRRRAGGRGPRLAGRRSSLAQRSPPRARATHRGDVKVMDEVPDLYCTCGPRSKTPSSFSHAAGVHTLHSARMIVTALQCIMPLETVINCPPQSLRLTTVHADARYTPRWILSAGCMHRVGPLVR</sequence>
<keyword evidence="7" id="KW-1185">Reference proteome</keyword>
<dbReference type="STRING" id="4536.A0A0E0J6Z0"/>
<evidence type="ECO:0000259" key="5">
    <source>
        <dbReference type="Pfam" id="PF14432"/>
    </source>
</evidence>
<proteinExistence type="predicted"/>
<feature type="region of interest" description="Disordered" evidence="4">
    <location>
        <begin position="785"/>
        <end position="817"/>
    </location>
</feature>
<keyword evidence="1" id="KW-0677">Repeat</keyword>
<dbReference type="PANTHER" id="PTHR47926">
    <property type="entry name" value="PENTATRICOPEPTIDE REPEAT-CONTAINING PROTEIN"/>
    <property type="match status" value="1"/>
</dbReference>
<feature type="repeat" description="PPR" evidence="3">
    <location>
        <begin position="90"/>
        <end position="120"/>
    </location>
</feature>
<evidence type="ECO:0000256" key="3">
    <source>
        <dbReference type="PROSITE-ProRule" id="PRU00708"/>
    </source>
</evidence>
<dbReference type="NCBIfam" id="TIGR00756">
    <property type="entry name" value="PPR"/>
    <property type="match status" value="4"/>
</dbReference>
<dbReference type="InterPro" id="IPR002885">
    <property type="entry name" value="PPR_rpt"/>
</dbReference>
<dbReference type="FunFam" id="1.25.40.10:FF:000090">
    <property type="entry name" value="Pentatricopeptide repeat-containing protein, chloroplastic"/>
    <property type="match status" value="1"/>
</dbReference>
<feature type="domain" description="DYW" evidence="5">
    <location>
        <begin position="539"/>
        <end position="603"/>
    </location>
</feature>
<dbReference type="PROSITE" id="PS51375">
    <property type="entry name" value="PPR"/>
    <property type="match status" value="6"/>
</dbReference>
<feature type="repeat" description="PPR" evidence="3">
    <location>
        <begin position="121"/>
        <end position="155"/>
    </location>
</feature>
<dbReference type="HOGENOM" id="CLU_002706_27_0_1"/>
<dbReference type="FunFam" id="1.25.40.10:FF:000527">
    <property type="entry name" value="Pentatricopeptide repeat-containing protein At5g04780, mitochondrial"/>
    <property type="match status" value="1"/>
</dbReference>
<feature type="compositionally biased region" description="Low complexity" evidence="4">
    <location>
        <begin position="796"/>
        <end position="805"/>
    </location>
</feature>
<dbReference type="InterPro" id="IPR032867">
    <property type="entry name" value="DYW_dom"/>
</dbReference>
<evidence type="ECO:0000256" key="4">
    <source>
        <dbReference type="SAM" id="MobiDB-lite"/>
    </source>
</evidence>
<evidence type="ECO:0000313" key="6">
    <source>
        <dbReference type="EnsemblPlants" id="ONIVA12G03120.1"/>
    </source>
</evidence>
<dbReference type="eggNOG" id="KOG4197">
    <property type="taxonomic scope" value="Eukaryota"/>
</dbReference>
<evidence type="ECO:0000313" key="7">
    <source>
        <dbReference type="Proteomes" id="UP000006591"/>
    </source>
</evidence>
<dbReference type="Pfam" id="PF01535">
    <property type="entry name" value="PPR"/>
    <property type="match status" value="3"/>
</dbReference>
<dbReference type="Pfam" id="PF20431">
    <property type="entry name" value="E_motif"/>
    <property type="match status" value="1"/>
</dbReference>
<dbReference type="Gene3D" id="1.25.40.10">
    <property type="entry name" value="Tetratricopeptide repeat domain"/>
    <property type="match status" value="4"/>
</dbReference>